<gene>
    <name evidence="1" type="ORF">F7R26_038480</name>
</gene>
<dbReference type="GO" id="GO:0016627">
    <property type="term" value="F:oxidoreductase activity, acting on the CH-CH group of donors"/>
    <property type="evidence" value="ECO:0007669"/>
    <property type="project" value="InterPro"/>
</dbReference>
<reference evidence="1 2" key="1">
    <citation type="submission" date="2020-10" db="EMBL/GenBank/DDBJ databases">
        <title>Complete genome sequence of Cupriavidus basilensis CCUG 49340T.</title>
        <authorList>
            <person name="Salva-Serra F."/>
            <person name="Donoso R.A."/>
            <person name="Cho K.H."/>
            <person name="Yoo J.A."/>
            <person name="Lee K."/>
            <person name="Yoon S.-H."/>
            <person name="Perez-Pantoja D."/>
            <person name="Moore E.R.B."/>
        </authorList>
    </citation>
    <scope>NUCLEOTIDE SEQUENCE [LARGE SCALE GENOMIC DNA]</scope>
    <source>
        <strain evidence="2">CCUG 49340</strain>
        <plasmid evidence="1 2">pRK1-2</plasmid>
    </source>
</reference>
<protein>
    <submittedName>
        <fullName evidence="1">Acyl-CoA dehydrogenase</fullName>
    </submittedName>
</protein>
<dbReference type="EMBL" id="CP062806">
    <property type="protein sequence ID" value="QOT81909.1"/>
    <property type="molecule type" value="Genomic_DNA"/>
</dbReference>
<dbReference type="AlphaFoldDB" id="A0A643FYP8"/>
<keyword evidence="1" id="KW-0614">Plasmid</keyword>
<dbReference type="Proteomes" id="UP000397656">
    <property type="component" value="Plasmid pRK1-2"/>
</dbReference>
<geneLocation type="plasmid" evidence="1 2">
    <name>pRK1-2</name>
</geneLocation>
<sequence>MANRIYGEAHVARLFRLLTEQAGARIHGGIPLPGRGNTWQRWMLLAQVAARDVSLVKLFEAHTDALAILAELGASAPQAGSRWAVWAAEPPDARVALHVDEHAECGVSLSGRKAWCSGAPLVTHALLTCWNAQGQACLAILALDAPGIAIDESAWRSPAMVAARTADLVFDGTPVRSLGEPGAYLDRPGFWHGGAGIAACWLGAVVPFVLALRAQVARRADPHDAVQLGAADVALRGAWAMLREAAAWVDAHPAGDAVHVVRRARLAAETAATQVMAYASRALGAGPLCHDAALATRFCDMQVFLRQSHGERDLAALGTGLAGQAQGRGADQGWAPWLPLGPDDMQDRQDDFLTHLFSHDSSHCIGN</sequence>
<dbReference type="Gene3D" id="2.40.110.10">
    <property type="entry name" value="Butyryl-CoA Dehydrogenase, subunit A, domain 2"/>
    <property type="match status" value="1"/>
</dbReference>
<evidence type="ECO:0000313" key="1">
    <source>
        <dbReference type="EMBL" id="QOT81909.1"/>
    </source>
</evidence>
<accession>A0A643FYP8</accession>
<proteinExistence type="predicted"/>
<evidence type="ECO:0000313" key="2">
    <source>
        <dbReference type="Proteomes" id="UP000397656"/>
    </source>
</evidence>
<dbReference type="InterPro" id="IPR046373">
    <property type="entry name" value="Acyl-CoA_Oxase/DH_mid-dom_sf"/>
</dbReference>
<organism evidence="1 2">
    <name type="scientific">Cupriavidus basilensis</name>
    <dbReference type="NCBI Taxonomy" id="68895"/>
    <lineage>
        <taxon>Bacteria</taxon>
        <taxon>Pseudomonadati</taxon>
        <taxon>Pseudomonadota</taxon>
        <taxon>Betaproteobacteria</taxon>
        <taxon>Burkholderiales</taxon>
        <taxon>Burkholderiaceae</taxon>
        <taxon>Cupriavidus</taxon>
    </lineage>
</organism>
<dbReference type="InterPro" id="IPR009100">
    <property type="entry name" value="AcylCoA_DH/oxidase_NM_dom_sf"/>
</dbReference>
<name>A0A643FYP8_9BURK</name>
<dbReference type="SUPFAM" id="SSF56645">
    <property type="entry name" value="Acyl-CoA dehydrogenase NM domain-like"/>
    <property type="match status" value="1"/>
</dbReference>
<dbReference type="RefSeq" id="WP_150984772.1">
    <property type="nucleotide sequence ID" value="NZ_CP062806.1"/>
</dbReference>
<dbReference type="GeneID" id="98406860"/>